<protein>
    <submittedName>
        <fullName evidence="6">3-hydroxyisobutyrate dehydrogenase</fullName>
    </submittedName>
</protein>
<evidence type="ECO:0000259" key="4">
    <source>
        <dbReference type="Pfam" id="PF03446"/>
    </source>
</evidence>
<dbReference type="InterPro" id="IPR013328">
    <property type="entry name" value="6PGD_dom2"/>
</dbReference>
<name>A0A1M4ZYW4_LOKAT</name>
<accession>A0A1M4ZYW4</accession>
<feature type="active site" evidence="3">
    <location>
        <position position="171"/>
    </location>
</feature>
<dbReference type="AlphaFoldDB" id="A0A1M4ZYW4"/>
<dbReference type="GO" id="GO:0051287">
    <property type="term" value="F:NAD binding"/>
    <property type="evidence" value="ECO:0007669"/>
    <property type="project" value="InterPro"/>
</dbReference>
<dbReference type="STRING" id="366533.SAMN05444339_104182"/>
<dbReference type="InterPro" id="IPR036291">
    <property type="entry name" value="NAD(P)-bd_dom_sf"/>
</dbReference>
<evidence type="ECO:0000313" key="6">
    <source>
        <dbReference type="EMBL" id="SHF23229.1"/>
    </source>
</evidence>
<organism evidence="6 7">
    <name type="scientific">Loktanella atrilutea</name>
    <dbReference type="NCBI Taxonomy" id="366533"/>
    <lineage>
        <taxon>Bacteria</taxon>
        <taxon>Pseudomonadati</taxon>
        <taxon>Pseudomonadota</taxon>
        <taxon>Alphaproteobacteria</taxon>
        <taxon>Rhodobacterales</taxon>
        <taxon>Roseobacteraceae</taxon>
        <taxon>Loktanella</taxon>
    </lineage>
</organism>
<dbReference type="GO" id="GO:0050661">
    <property type="term" value="F:NADP binding"/>
    <property type="evidence" value="ECO:0007669"/>
    <property type="project" value="InterPro"/>
</dbReference>
<feature type="domain" description="3-hydroxyisobutyrate dehydrogenase-like NAD-binding" evidence="5">
    <location>
        <begin position="165"/>
        <end position="280"/>
    </location>
</feature>
<dbReference type="GO" id="GO:0016491">
    <property type="term" value="F:oxidoreductase activity"/>
    <property type="evidence" value="ECO:0007669"/>
    <property type="project" value="UniProtKB-KW"/>
</dbReference>
<dbReference type="Gene3D" id="1.10.1040.10">
    <property type="entry name" value="N-(1-d-carboxylethyl)-l-norvaline Dehydrogenase, domain 2"/>
    <property type="match status" value="1"/>
</dbReference>
<dbReference type="OrthoDB" id="9812907at2"/>
<keyword evidence="7" id="KW-1185">Reference proteome</keyword>
<dbReference type="InterPro" id="IPR051265">
    <property type="entry name" value="HIBADH-related_NP60_sf"/>
</dbReference>
<dbReference type="PIRSF" id="PIRSF000103">
    <property type="entry name" value="HIBADH"/>
    <property type="match status" value="1"/>
</dbReference>
<dbReference type="SUPFAM" id="SSF51735">
    <property type="entry name" value="NAD(P)-binding Rossmann-fold domains"/>
    <property type="match status" value="1"/>
</dbReference>
<proteinExistence type="predicted"/>
<evidence type="ECO:0000259" key="5">
    <source>
        <dbReference type="Pfam" id="PF14833"/>
    </source>
</evidence>
<dbReference type="Pfam" id="PF03446">
    <property type="entry name" value="NAD_binding_2"/>
    <property type="match status" value="1"/>
</dbReference>
<dbReference type="InterPro" id="IPR006115">
    <property type="entry name" value="6PGDH_NADP-bd"/>
</dbReference>
<evidence type="ECO:0000313" key="7">
    <source>
        <dbReference type="Proteomes" id="UP000183987"/>
    </source>
</evidence>
<dbReference type="Proteomes" id="UP000183987">
    <property type="component" value="Unassembled WGS sequence"/>
</dbReference>
<keyword evidence="2" id="KW-0520">NAD</keyword>
<evidence type="ECO:0000256" key="1">
    <source>
        <dbReference type="ARBA" id="ARBA00023002"/>
    </source>
</evidence>
<evidence type="ECO:0000256" key="3">
    <source>
        <dbReference type="PIRSR" id="PIRSR000103-1"/>
    </source>
</evidence>
<dbReference type="InterPro" id="IPR008927">
    <property type="entry name" value="6-PGluconate_DH-like_C_sf"/>
</dbReference>
<sequence>MTTLAFLGLGEMGSRLARNLLDAGTDLVVWNRSADRMQPLIDAGARAADTPRQAGQMADIVLSMVADDAASQDVWLGADGALGGMSPGKTAIEISTLTPGWVQDLGTQMQARGVDLIEAPVSGTLPQAEAATLVFFLAGDDRAIAATAPHLAPLGRAFPHVGQWGDGARVKLATNAVLGINVAIWAEVLSMLDRSPTDTARAVDAIAQTGVWAGNSGYLTGAMMQGDHAPKFPVALLDKDIRYALGVAGDDAPLLRLLHDRLQRAIDAGYGDDNMTALRKLHG</sequence>
<dbReference type="InterPro" id="IPR029154">
    <property type="entry name" value="HIBADH-like_NADP-bd"/>
</dbReference>
<gene>
    <name evidence="6" type="ORF">SAMN05444339_104182</name>
</gene>
<dbReference type="Pfam" id="PF14833">
    <property type="entry name" value="NAD_binding_11"/>
    <property type="match status" value="1"/>
</dbReference>
<dbReference type="SUPFAM" id="SSF48179">
    <property type="entry name" value="6-phosphogluconate dehydrogenase C-terminal domain-like"/>
    <property type="match status" value="1"/>
</dbReference>
<dbReference type="EMBL" id="FQUE01000004">
    <property type="protein sequence ID" value="SHF23229.1"/>
    <property type="molecule type" value="Genomic_DNA"/>
</dbReference>
<dbReference type="PANTHER" id="PTHR43580:SF2">
    <property type="entry name" value="CYTOKINE-LIKE NUCLEAR FACTOR N-PAC"/>
    <property type="match status" value="1"/>
</dbReference>
<reference evidence="7" key="1">
    <citation type="submission" date="2016-11" db="EMBL/GenBank/DDBJ databases">
        <authorList>
            <person name="Varghese N."/>
            <person name="Submissions S."/>
        </authorList>
    </citation>
    <scope>NUCLEOTIDE SEQUENCE [LARGE SCALE GENOMIC DNA]</scope>
    <source>
        <strain evidence="7">DSM 29326</strain>
    </source>
</reference>
<keyword evidence="1" id="KW-0560">Oxidoreductase</keyword>
<dbReference type="InterPro" id="IPR015815">
    <property type="entry name" value="HIBADH-related"/>
</dbReference>
<evidence type="ECO:0000256" key="2">
    <source>
        <dbReference type="ARBA" id="ARBA00023027"/>
    </source>
</evidence>
<dbReference type="PANTHER" id="PTHR43580">
    <property type="entry name" value="OXIDOREDUCTASE GLYR1-RELATED"/>
    <property type="match status" value="1"/>
</dbReference>
<feature type="domain" description="6-phosphogluconate dehydrogenase NADP-binding" evidence="4">
    <location>
        <begin position="4"/>
        <end position="161"/>
    </location>
</feature>
<dbReference type="Gene3D" id="3.40.50.720">
    <property type="entry name" value="NAD(P)-binding Rossmann-like Domain"/>
    <property type="match status" value="1"/>
</dbReference>
<dbReference type="RefSeq" id="WP_072857219.1">
    <property type="nucleotide sequence ID" value="NZ_FQUE01000004.1"/>
</dbReference>